<organism evidence="2 3">
    <name type="scientific">Meloidogyne graminicola</name>
    <dbReference type="NCBI Taxonomy" id="189291"/>
    <lineage>
        <taxon>Eukaryota</taxon>
        <taxon>Metazoa</taxon>
        <taxon>Ecdysozoa</taxon>
        <taxon>Nematoda</taxon>
        <taxon>Chromadorea</taxon>
        <taxon>Rhabditida</taxon>
        <taxon>Tylenchina</taxon>
        <taxon>Tylenchomorpha</taxon>
        <taxon>Tylenchoidea</taxon>
        <taxon>Meloidogynidae</taxon>
        <taxon>Meloidogyninae</taxon>
        <taxon>Meloidogyne</taxon>
    </lineage>
</organism>
<evidence type="ECO:0000313" key="3">
    <source>
        <dbReference type="Proteomes" id="UP000605970"/>
    </source>
</evidence>
<evidence type="ECO:0000256" key="1">
    <source>
        <dbReference type="SAM" id="MobiDB-lite"/>
    </source>
</evidence>
<sequence>MKKKKKINLENLIQIRRRVGQQQQRRKFSLKNNGIIKIRNKRKNNNENEIKINSSNTGGNNALKKNKNLKKICHKISRT</sequence>
<reference evidence="2" key="1">
    <citation type="journal article" date="2020" name="Ecol. Evol.">
        <title>Genome structure and content of the rice root-knot nematode (Meloidogyne graminicola).</title>
        <authorList>
            <person name="Phan N.T."/>
            <person name="Danchin E.G.J."/>
            <person name="Klopp C."/>
            <person name="Perfus-Barbeoch L."/>
            <person name="Kozlowski D.K."/>
            <person name="Koutsovoulos G.D."/>
            <person name="Lopez-Roques C."/>
            <person name="Bouchez O."/>
            <person name="Zahm M."/>
            <person name="Besnard G."/>
            <person name="Bellafiore S."/>
        </authorList>
    </citation>
    <scope>NUCLEOTIDE SEQUENCE</scope>
    <source>
        <strain evidence="2">VN-18</strain>
    </source>
</reference>
<proteinExistence type="predicted"/>
<dbReference type="Proteomes" id="UP000605970">
    <property type="component" value="Unassembled WGS sequence"/>
</dbReference>
<dbReference type="EMBL" id="JABEBT010000220">
    <property type="protein sequence ID" value="KAF7623609.1"/>
    <property type="molecule type" value="Genomic_DNA"/>
</dbReference>
<keyword evidence="3" id="KW-1185">Reference proteome</keyword>
<evidence type="ECO:0000313" key="2">
    <source>
        <dbReference type="EMBL" id="KAF7623609.1"/>
    </source>
</evidence>
<dbReference type="AlphaFoldDB" id="A0A8S9Z638"/>
<comment type="caution">
    <text evidence="2">The sequence shown here is derived from an EMBL/GenBank/DDBJ whole genome shotgun (WGS) entry which is preliminary data.</text>
</comment>
<gene>
    <name evidence="2" type="ORF">Mgra_00010090</name>
</gene>
<feature type="region of interest" description="Disordered" evidence="1">
    <location>
        <begin position="46"/>
        <end position="68"/>
    </location>
</feature>
<feature type="compositionally biased region" description="Low complexity" evidence="1">
    <location>
        <begin position="51"/>
        <end position="63"/>
    </location>
</feature>
<protein>
    <submittedName>
        <fullName evidence="2">Uncharacterized protein</fullName>
    </submittedName>
</protein>
<accession>A0A8S9Z638</accession>
<name>A0A8S9Z638_9BILA</name>